<dbReference type="SUPFAM" id="SSF51306">
    <property type="entry name" value="LexA/Signal peptidase"/>
    <property type="match status" value="1"/>
</dbReference>
<keyword evidence="1" id="KW-0812">Transmembrane</keyword>
<dbReference type="GO" id="GO:0004252">
    <property type="term" value="F:serine-type endopeptidase activity"/>
    <property type="evidence" value="ECO:0007669"/>
    <property type="project" value="InterPro"/>
</dbReference>
<dbReference type="Gene3D" id="2.10.109.10">
    <property type="entry name" value="Umud Fragment, subunit A"/>
    <property type="match status" value="1"/>
</dbReference>
<reference evidence="3" key="1">
    <citation type="submission" date="2013-07" db="EMBL/GenBank/DDBJ databases">
        <title>Sub-species coevolution in mutualistic symbiosis.</title>
        <authorList>
            <person name="Murfin K."/>
            <person name="Klassen J."/>
            <person name="Lee M."/>
            <person name="Forst S."/>
            <person name="Stock P."/>
            <person name="Goodrich-Blair H."/>
        </authorList>
    </citation>
    <scope>NUCLEOTIDE SEQUENCE [LARGE SCALE GENOMIC DNA]</scope>
    <source>
        <strain evidence="3">Puntauvense</strain>
    </source>
</reference>
<gene>
    <name evidence="3" type="primary">traF</name>
    <name evidence="3" type="ORF">XBP1_2810005</name>
</gene>
<dbReference type="InterPro" id="IPR036286">
    <property type="entry name" value="LexA/Signal_pep-like_sf"/>
</dbReference>
<dbReference type="HOGENOM" id="CLU_104604_1_0_6"/>
<dbReference type="InterPro" id="IPR019533">
    <property type="entry name" value="Peptidase_S26"/>
</dbReference>
<keyword evidence="1" id="KW-1133">Transmembrane helix</keyword>
<name>A0A077NIR7_XENBV</name>
<dbReference type="GO" id="GO:0006465">
    <property type="term" value="P:signal peptide processing"/>
    <property type="evidence" value="ECO:0007669"/>
    <property type="project" value="InterPro"/>
</dbReference>
<dbReference type="RefSeq" id="WP_051863017.1">
    <property type="nucleotide sequence ID" value="NZ_CAWLWN010000237.1"/>
</dbReference>
<keyword evidence="1" id="KW-0472">Membrane</keyword>
<dbReference type="Pfam" id="PF10502">
    <property type="entry name" value="Peptidase_S26"/>
    <property type="match status" value="1"/>
</dbReference>
<proteinExistence type="predicted"/>
<keyword evidence="3" id="KW-0645">Protease</keyword>
<feature type="domain" description="Peptidase S26" evidence="2">
    <location>
        <begin position="13"/>
        <end position="145"/>
    </location>
</feature>
<sequence>MDTYNREYFNIMIIISIMFIIYSAFQYINIPLTSSVLPHVLIKTGDRPTQTDDYVIFTLEHPYLPHAKDQLTKRIGCIERQKLERINQHFYCDSKLIAIALERDIQGASLPIFSFTGTIPAGKAFLVGDTPNSFDSRYWGFFDIQKTEKLIPII</sequence>
<organism evidence="3">
    <name type="scientific">Xenorhabdus bovienii str. puntauvense</name>
    <dbReference type="NCBI Taxonomy" id="1398201"/>
    <lineage>
        <taxon>Bacteria</taxon>
        <taxon>Pseudomonadati</taxon>
        <taxon>Pseudomonadota</taxon>
        <taxon>Gammaproteobacteria</taxon>
        <taxon>Enterobacterales</taxon>
        <taxon>Morganellaceae</taxon>
        <taxon>Xenorhabdus</taxon>
    </lineage>
</organism>
<evidence type="ECO:0000313" key="3">
    <source>
        <dbReference type="EMBL" id="CDG97735.1"/>
    </source>
</evidence>
<dbReference type="AlphaFoldDB" id="A0A077NIR7"/>
<keyword evidence="3" id="KW-0378">Hydrolase</keyword>
<evidence type="ECO:0000256" key="1">
    <source>
        <dbReference type="SAM" id="Phobius"/>
    </source>
</evidence>
<dbReference type="EMBL" id="CBSW010000203">
    <property type="protein sequence ID" value="CDG97735.1"/>
    <property type="molecule type" value="Genomic_DNA"/>
</dbReference>
<comment type="caution">
    <text evidence="3">The sequence shown here is derived from an EMBL/GenBank/DDBJ whole genome shotgun (WGS) entry which is preliminary data.</text>
</comment>
<dbReference type="Proteomes" id="UP000028511">
    <property type="component" value="Unassembled WGS sequence"/>
</dbReference>
<accession>A0A077NIR7</accession>
<feature type="transmembrane region" description="Helical" evidence="1">
    <location>
        <begin position="7"/>
        <end position="25"/>
    </location>
</feature>
<protein>
    <submittedName>
        <fullName evidence="3">Type IV secretory pathway protease TraF</fullName>
    </submittedName>
</protein>
<evidence type="ECO:0000259" key="2">
    <source>
        <dbReference type="Pfam" id="PF10502"/>
    </source>
</evidence>